<evidence type="ECO:0000259" key="8">
    <source>
        <dbReference type="Pfam" id="PF03918"/>
    </source>
</evidence>
<dbReference type="Proteomes" id="UP000001870">
    <property type="component" value="Chromosome"/>
</dbReference>
<keyword evidence="6 7" id="KW-0408">Iron</keyword>
<feature type="transmembrane region" description="Helical" evidence="7">
    <location>
        <begin position="24"/>
        <end position="48"/>
    </location>
</feature>
<dbReference type="InterPro" id="IPR051263">
    <property type="entry name" value="C-type_cytochrome_biogenesis"/>
</dbReference>
<organism evidence="9 10">
    <name type="scientific">Alteromonas mediterranea (strain DSM 17117 / CIP 110805 / LMG 28347 / Deep ecotype)</name>
    <dbReference type="NCBI Taxonomy" id="1774373"/>
    <lineage>
        <taxon>Bacteria</taxon>
        <taxon>Pseudomonadati</taxon>
        <taxon>Pseudomonadota</taxon>
        <taxon>Gammaproteobacteria</taxon>
        <taxon>Alteromonadales</taxon>
        <taxon>Alteromonadaceae</taxon>
        <taxon>Alteromonas/Salinimonas group</taxon>
        <taxon>Alteromonas</taxon>
    </lineage>
</organism>
<dbReference type="FunFam" id="1.10.8.640:FF:000001">
    <property type="entry name" value="Cytochrome c-type biogenesis protein"/>
    <property type="match status" value="1"/>
</dbReference>
<dbReference type="InterPro" id="IPR005616">
    <property type="entry name" value="CcmH/CycL/Ccl2/NrfF_N"/>
</dbReference>
<name>F2GBV4_ALTMD</name>
<keyword evidence="5" id="KW-0201">Cytochrome c-type biogenesis</keyword>
<reference evidence="9 10" key="2">
    <citation type="journal article" date="2015" name="Antonie Van Leeuwenhoek">
        <title>Ecophysiological diversity of a novel member of the genus Alteromonas, and description of Alteromonas mediterranea sp. nov.</title>
        <authorList>
            <person name="Ivanova E.P."/>
            <person name="Lopez-Perez M."/>
            <person name="Zabalos M."/>
            <person name="Nguyen S.H."/>
            <person name="Webb H.K."/>
            <person name="Ryan J."/>
            <person name="Lagutin K."/>
            <person name="Vyssotski M."/>
            <person name="Crawford R.J."/>
            <person name="Rodriguez-Valera F."/>
        </authorList>
    </citation>
    <scope>NUCLEOTIDE SEQUENCE [LARGE SCALE GENOMIC DNA]</scope>
    <source>
        <strain evidence="10">DSM 17117 / CIP 110805 / LMG 28347 / Deep ecotype</strain>
    </source>
</reference>
<proteinExistence type="inferred from homology"/>
<comment type="similarity">
    <text evidence="1 7">Belongs to the CcmH/CycL/Ccl2/NrfF family.</text>
</comment>
<dbReference type="GO" id="GO:0046872">
    <property type="term" value="F:metal ion binding"/>
    <property type="evidence" value="ECO:0007669"/>
    <property type="project" value="UniProtKB-KW"/>
</dbReference>
<dbReference type="Pfam" id="PF03918">
    <property type="entry name" value="CcmH"/>
    <property type="match status" value="1"/>
</dbReference>
<evidence type="ECO:0000256" key="1">
    <source>
        <dbReference type="ARBA" id="ARBA00010342"/>
    </source>
</evidence>
<dbReference type="GO" id="GO:0005886">
    <property type="term" value="C:plasma membrane"/>
    <property type="evidence" value="ECO:0007669"/>
    <property type="project" value="TreeGrafter"/>
</dbReference>
<accession>F2GBV4</accession>
<evidence type="ECO:0000256" key="4">
    <source>
        <dbReference type="ARBA" id="ARBA00022729"/>
    </source>
</evidence>
<keyword evidence="3 7" id="KW-0479">Metal-binding</keyword>
<keyword evidence="7" id="KW-0472">Membrane</keyword>
<feature type="domain" description="CcmH/CycL/Ccl2/NrfF N-terminal" evidence="8">
    <location>
        <begin position="36"/>
        <end position="159"/>
    </location>
</feature>
<sequence length="176" mass="19913">MKLLPAVSYISPQYTGVNRLKNGFGLATLALSMVTLLWVITAFSAHAAQDKFSFESPEQRESFLRLTAELRCPMCQNQNIADSDAMIAHDMRRKVYSLLKQGKTEQEVIAFMKSRYGDFVHYQPPVTAATLWLWAGPVLFIFIALIVVVRRKSVTPPEDMAAKLAKADEMLEREKE</sequence>
<gene>
    <name evidence="9" type="ordered locus">MADE_1004795</name>
</gene>
<dbReference type="AlphaFoldDB" id="F2GBV4"/>
<evidence type="ECO:0000256" key="2">
    <source>
        <dbReference type="ARBA" id="ARBA00022617"/>
    </source>
</evidence>
<protein>
    <recommendedName>
        <fullName evidence="7">Cytochrome c-type biogenesis protein</fullName>
    </recommendedName>
</protein>
<dbReference type="PANTHER" id="PTHR47870">
    <property type="entry name" value="CYTOCHROME C-TYPE BIOGENESIS PROTEIN CCMH"/>
    <property type="match status" value="1"/>
</dbReference>
<dbReference type="PANTHER" id="PTHR47870:SF1">
    <property type="entry name" value="CYTOCHROME C-TYPE BIOGENESIS PROTEIN CCMH"/>
    <property type="match status" value="1"/>
</dbReference>
<evidence type="ECO:0000256" key="3">
    <source>
        <dbReference type="ARBA" id="ARBA00022723"/>
    </source>
</evidence>
<dbReference type="EMBL" id="CP001103">
    <property type="protein sequence ID" value="AEA97105.1"/>
    <property type="molecule type" value="Genomic_DNA"/>
</dbReference>
<keyword evidence="2 7" id="KW-0349">Heme</keyword>
<evidence type="ECO:0000313" key="9">
    <source>
        <dbReference type="EMBL" id="AEA97105.1"/>
    </source>
</evidence>
<keyword evidence="7" id="KW-0812">Transmembrane</keyword>
<dbReference type="InterPro" id="IPR038297">
    <property type="entry name" value="CcmH/CycL/NrfF/Ccl2_sf"/>
</dbReference>
<dbReference type="CDD" id="cd16378">
    <property type="entry name" value="CcmH_N"/>
    <property type="match status" value="1"/>
</dbReference>
<reference evidence="9 10" key="1">
    <citation type="journal article" date="2008" name="ISME J.">
        <title>Comparative genomics of two ecotypes of the marine planktonic copiotroph Alteromonas macleodii suggests alternative lifestyles associated with different kinds of particulate organic matter.</title>
        <authorList>
            <person name="Ivars-Martinez E."/>
            <person name="Martin-Cuadrado A.B."/>
            <person name="D'Auria G."/>
            <person name="Mira A."/>
            <person name="Ferriera S."/>
            <person name="Johnson J."/>
            <person name="Friedman R."/>
            <person name="Rodriguez-Valera F."/>
        </authorList>
    </citation>
    <scope>NUCLEOTIDE SEQUENCE [LARGE SCALE GENOMIC DNA]</scope>
    <source>
        <strain evidence="10">DSM 17117 / CIP 110805 / LMG 28347 / Deep ecotype</strain>
    </source>
</reference>
<evidence type="ECO:0000256" key="6">
    <source>
        <dbReference type="ARBA" id="ARBA00023004"/>
    </source>
</evidence>
<evidence type="ECO:0000313" key="10">
    <source>
        <dbReference type="Proteomes" id="UP000001870"/>
    </source>
</evidence>
<keyword evidence="10" id="KW-1185">Reference proteome</keyword>
<dbReference type="KEGG" id="amc:MADE_1004795"/>
<dbReference type="GO" id="GO:0017004">
    <property type="term" value="P:cytochrome complex assembly"/>
    <property type="evidence" value="ECO:0007669"/>
    <property type="project" value="UniProtKB-KW"/>
</dbReference>
<keyword evidence="7" id="KW-1133">Transmembrane helix</keyword>
<evidence type="ECO:0000256" key="5">
    <source>
        <dbReference type="ARBA" id="ARBA00022748"/>
    </source>
</evidence>
<dbReference type="Gene3D" id="1.10.8.640">
    <property type="entry name" value="Cytochrome C biogenesis protein"/>
    <property type="match status" value="1"/>
</dbReference>
<keyword evidence="4 7" id="KW-0732">Signal</keyword>
<feature type="transmembrane region" description="Helical" evidence="7">
    <location>
        <begin position="131"/>
        <end position="149"/>
    </location>
</feature>
<comment type="function">
    <text evidence="7">Possible subunit of a heme lyase.</text>
</comment>
<dbReference type="HOGENOM" id="CLU_107187_0_0_6"/>
<evidence type="ECO:0000256" key="7">
    <source>
        <dbReference type="RuleBase" id="RU364112"/>
    </source>
</evidence>